<feature type="active site" description="For GATase activity" evidence="20">
    <location>
        <position position="29"/>
    </location>
</feature>
<keyword evidence="7" id="KW-0028">Amino-acid biosynthesis</keyword>
<evidence type="ECO:0000256" key="17">
    <source>
        <dbReference type="ARBA" id="ARBA00023291"/>
    </source>
</evidence>
<dbReference type="FunFam" id="3.20.20.70:FF:000031">
    <property type="entry name" value="Glutamate synthase 1 [NADH]"/>
    <property type="match status" value="1"/>
</dbReference>
<evidence type="ECO:0000256" key="7">
    <source>
        <dbReference type="ARBA" id="ARBA00022605"/>
    </source>
</evidence>
<dbReference type="CDD" id="cd00982">
    <property type="entry name" value="gltB_C"/>
    <property type="match status" value="1"/>
</dbReference>
<dbReference type="GO" id="GO:0005506">
    <property type="term" value="F:iron ion binding"/>
    <property type="evidence" value="ECO:0007669"/>
    <property type="project" value="InterPro"/>
</dbReference>
<dbReference type="PRINTS" id="PR00419">
    <property type="entry name" value="ADXRDTASE"/>
</dbReference>
<keyword evidence="9" id="KW-0288">FMN</keyword>
<keyword evidence="13" id="KW-0560">Oxidoreductase</keyword>
<comment type="similarity">
    <text evidence="6">Belongs to the glutamate synthase family.</text>
</comment>
<evidence type="ECO:0000256" key="5">
    <source>
        <dbReference type="ARBA" id="ARBA00004944"/>
    </source>
</evidence>
<comment type="pathway">
    <text evidence="5">Amino-acid biosynthesis; L-glutamate biosynthesis via GLT pathway; L-glutamate from 2-oxoglutarate and L-glutamine (NAD(+) route): step 1/1.</text>
</comment>
<evidence type="ECO:0000256" key="2">
    <source>
        <dbReference type="ARBA" id="ARBA00001974"/>
    </source>
</evidence>
<reference evidence="24" key="1">
    <citation type="submission" date="2014-11" db="EMBL/GenBank/DDBJ databases">
        <authorList>
            <person name="Otto D Thomas"/>
            <person name="Naeem Raeece"/>
        </authorList>
    </citation>
    <scope>NUCLEOTIDE SEQUENCE</scope>
</reference>
<dbReference type="InterPro" id="IPR028261">
    <property type="entry name" value="DPD_II"/>
</dbReference>
<dbReference type="CDD" id="cd02808">
    <property type="entry name" value="GltS_FMN"/>
    <property type="match status" value="1"/>
</dbReference>
<dbReference type="NCBIfam" id="NF008730">
    <property type="entry name" value="PRK11750.1"/>
    <property type="match status" value="1"/>
</dbReference>
<feature type="domain" description="Glutamine amidotransferase type-2" evidence="23">
    <location>
        <begin position="29"/>
        <end position="427"/>
    </location>
</feature>
<dbReference type="UniPathway" id="UPA00045"/>
<dbReference type="NCBIfam" id="TIGR01317">
    <property type="entry name" value="GOGAT_sm_gam"/>
    <property type="match status" value="1"/>
</dbReference>
<keyword evidence="16" id="KW-0314">Glutamate biosynthesis</keyword>
<dbReference type="SUPFAM" id="SSF51971">
    <property type="entry name" value="Nucleotide-binding domain"/>
    <property type="match status" value="1"/>
</dbReference>
<dbReference type="InterPro" id="IPR012220">
    <property type="entry name" value="Glu_synth_euk"/>
</dbReference>
<evidence type="ECO:0000256" key="18">
    <source>
        <dbReference type="ARBA" id="ARBA00024383"/>
    </source>
</evidence>
<dbReference type="PhylomeDB" id="A0A0G4HSB6"/>
<evidence type="ECO:0000256" key="20">
    <source>
        <dbReference type="PIRSR" id="PIRSR000187-1"/>
    </source>
</evidence>
<dbReference type="GO" id="GO:0016639">
    <property type="term" value="F:oxidoreductase activity, acting on the CH-NH2 group of donors, NAD or NADP as acceptor"/>
    <property type="evidence" value="ECO:0007669"/>
    <property type="project" value="InterPro"/>
</dbReference>
<dbReference type="CDD" id="cd00713">
    <property type="entry name" value="GltS"/>
    <property type="match status" value="1"/>
</dbReference>
<dbReference type="Pfam" id="PF01645">
    <property type="entry name" value="Glu_synthase"/>
    <property type="match status" value="1"/>
</dbReference>
<dbReference type="InterPro" id="IPR009051">
    <property type="entry name" value="Helical_ferredxn"/>
</dbReference>
<dbReference type="InterPro" id="IPR036485">
    <property type="entry name" value="Glu_synth_asu_C_sf"/>
</dbReference>
<dbReference type="FunFam" id="3.20.20.70:FF:000314">
    <property type="entry name" value="Uncharacterized protein, isoform E"/>
    <property type="match status" value="1"/>
</dbReference>
<evidence type="ECO:0000256" key="11">
    <source>
        <dbReference type="ARBA" id="ARBA00022827"/>
    </source>
</evidence>
<dbReference type="GO" id="GO:0097054">
    <property type="term" value="P:L-glutamate biosynthetic process"/>
    <property type="evidence" value="ECO:0007669"/>
    <property type="project" value="UniProtKB-UniPathway"/>
</dbReference>
<dbReference type="InterPro" id="IPR023753">
    <property type="entry name" value="FAD/NAD-binding_dom"/>
</dbReference>
<evidence type="ECO:0000256" key="21">
    <source>
        <dbReference type="PIRSR" id="PIRSR000187-2"/>
    </source>
</evidence>
<feature type="binding site" evidence="21">
    <location>
        <position position="1160"/>
    </location>
    <ligand>
        <name>[3Fe-4S] cluster</name>
        <dbReference type="ChEBI" id="CHEBI:21137"/>
    </ligand>
</feature>
<comment type="catalytic activity">
    <reaction evidence="19">
        <text>2 L-glutamate + NAD(+) = L-glutamine + 2-oxoglutarate + NADH + H(+)</text>
        <dbReference type="Rhea" id="RHEA:13753"/>
        <dbReference type="ChEBI" id="CHEBI:15378"/>
        <dbReference type="ChEBI" id="CHEBI:16810"/>
        <dbReference type="ChEBI" id="CHEBI:29985"/>
        <dbReference type="ChEBI" id="CHEBI:57540"/>
        <dbReference type="ChEBI" id="CHEBI:57945"/>
        <dbReference type="ChEBI" id="CHEBI:58359"/>
        <dbReference type="EC" id="1.4.1.14"/>
    </reaction>
</comment>
<keyword evidence="8" id="KW-0285">Flavoprotein</keyword>
<evidence type="ECO:0000256" key="19">
    <source>
        <dbReference type="ARBA" id="ARBA00048867"/>
    </source>
</evidence>
<keyword evidence="15 21" id="KW-0411">Iron-sulfur</keyword>
<dbReference type="InterPro" id="IPR029055">
    <property type="entry name" value="Ntn_hydrolases_N"/>
</dbReference>
<accession>A0A0G4HSB6</accession>
<gene>
    <name evidence="24" type="ORF">Cvel_8240</name>
</gene>
<keyword evidence="14" id="KW-0408">Iron</keyword>
<dbReference type="InterPro" id="IPR002932">
    <property type="entry name" value="Glu_synthdom"/>
</dbReference>
<evidence type="ECO:0000256" key="4">
    <source>
        <dbReference type="ARBA" id="ARBA00004909"/>
    </source>
</evidence>
<dbReference type="InterPro" id="IPR051394">
    <property type="entry name" value="Glutamate_Synthase"/>
</dbReference>
<dbReference type="SUPFAM" id="SSF56235">
    <property type="entry name" value="N-terminal nucleophile aminohydrolases (Ntn hydrolases)"/>
    <property type="match status" value="1"/>
</dbReference>
<evidence type="ECO:0000256" key="22">
    <source>
        <dbReference type="SAM" id="MobiDB-lite"/>
    </source>
</evidence>
<feature type="region of interest" description="Disordered" evidence="22">
    <location>
        <begin position="1563"/>
        <end position="1621"/>
    </location>
</feature>
<evidence type="ECO:0000256" key="6">
    <source>
        <dbReference type="ARBA" id="ARBA00009716"/>
    </source>
</evidence>
<comment type="cofactor">
    <cofactor evidence="2">
        <name>FAD</name>
        <dbReference type="ChEBI" id="CHEBI:57692"/>
    </cofactor>
</comment>
<comment type="pathway">
    <text evidence="4">Nitrogen metabolism.</text>
</comment>
<evidence type="ECO:0000256" key="14">
    <source>
        <dbReference type="ARBA" id="ARBA00023004"/>
    </source>
</evidence>
<evidence type="ECO:0000256" key="10">
    <source>
        <dbReference type="ARBA" id="ARBA00022723"/>
    </source>
</evidence>
<sequence length="2160" mass="236772">MQSQKEFHGFDYLPPKAGCYDPANEKDACGVGFIADLEKRQTHKTVVDALKILTTLQHRGGCGCEEETGDGAGLLCNIPHEFFVKVAKETFGVALKEKKYAVGNFFFSRDDIQRENAKRLFAAECAQAGHGLQFLGWRRLPVCSDVLGPTSRSFEPVIEQAFVVNAGNVPLEEFEAALFVLRKKTQNKLFTEGIPFYPCSLSCRVIVYKGMLTAEQVTTYHPDLQDADFKAHVAMVHSRFSTNTFPSWSRAHPYRYVCHNGEINSVRGNINWMDSREAVMHSEKFGAGFSECFPIVEYDQSDSGRLDNVLEALIVGGKRSIPEAMTLLVPEAWQNAQEYMEPYKRDYYKYCSAMMEPWDGPAMIAFTDGDFIGATLDRNGLRPCRFYVTKDNRIIGGSEAGCLPVEPENVARKWRLQPGKMFVADFNEHRIIDDGEFKETLCKKHPFGEWMERGEITFARIAEHSTKLRTVASEAVSLPHMKAMGYTVEALDLLIRPCLSDGMEPLGSMGNDTPLACLSEQPRLVFDYFHQLFAQVTNPPLDPIRESVVMSLACYVGPERDILADPSAEHCKRLYLEDPTLDAQQFDLLLRIHEHAPHLGWRSKVIDTTYEASEGPGGLAENLRRICAEASEAVRSGHQIIVLSDRLTSADRVHMPALMVAGSVHHHLVAEKSRLRVALILETGEAFEVHHFCLLAGFGADAWFSWGMFQAMEKLKADDAVGEKKLEDYTMIKNMRKAIGKGMLKVMAKMGVSTLHSYKGAQIFECVGLSEPVIDMCFKGTASRVSGCGFNKIGKDYLRLHHRGWPEVASLQKENFEGAVLPNPGDYHYRNPDTNKDAEKHINDPEAIAQLQVAARNNSREAYATFSQAHNHLVGGVALRGQLDFLFESADSREAVPLEEVEPASEIVKRFRTGAMSYGSISMESHSTLALAMNRIGGKSNTGEGGEDPERWEQMTAEGSMRSSIKQVASGRFGVTIEYLVNSDETQIKMAQGAKPGEGGELPGKKVNELIAKTRHSTPGVGLISPPPHHDIYSIEDLAELIYDLKSSNPRGNVSVKLVSEAGVGVVAAGVAKGKADHILVSGYDGGTGASRWTGIKHAGLPWELGIAETHQTLVLNGLRGRVQLETDGGIRNGRDVLIAALLGAEQYGLATAPLIAMGCIMMRKCHLNTCPVGIATQDPVLRAKFEGKPEHVVNYLMLVAEETRTLLARLGFRSINEAVGRADRLTAASGPMKLWRESMGLDLNLECITAAAHKMEGAGLIGTVDSIKVQNQDHQMEKRLDMQLLKQAEPVFADPSKRVEIHAKVTNVDRAVGTTLSSELVRQLGRYVFERKEGGVSPQPDGIHVEVKLQGSAGQSLGAFLAKGVRIEVEGDSNDYCGKGLSGGHVTVFPPKESTFDAEKNMIIGNVALYGATAGKAFFRGVAAERFCVRNSGAQAVVEGVGDHGCEYMTGGVAVVLGPTGINFAAGMSGGLAFIYSPGEDREHAEKEFKKRCNMEMVEFFPVGQEEDDEALLQGLLSEHKERTGSTVASRILSNWADEKKNFIKVYPTDFRLVREEMRAKEAQKAKQAPEADNLSDKATTNEGGDTASDSSSPKEGKRSLAASAATSIDIEDMKPKRPDTVEKPIKLRGFIEYERGPQKWRNPKERVGDFNEIYIKKKDIKKLQTQAARCMDCGIPFCQSKPRGCPLGNFIPEWNCLVRDGHWKAALGRLLATNNFPEFTGRVCPAPCEGSCTLGIIDDPVTIKNIECEIIDRAFANGWMIPSPPPARTGKKVAIIGSGPAGMAAADQLNKMGHSVTVFERADRPGGLMTYGVPNMKADKEDVVLRRVRLMEDEGVKFVCGTAGAVGKPGGPTADALKREFDTVLLATGSTVARDLNVPGREATGIHKAMDYLTTSTQTLLSRDDKTGERKSYEAEAAQIHAKGKKVVVLGGGDTGTDCIGTAIRQGAVSVKALEIMPQPPAKRAAHNPWPQWPLIFRKDYGHQEREVLEGSDPRQYLMSTKEFIKGDNGEIKGLKVVQVEWQRESPSSPWKMAEVPGSEEVYEADLVLLALGFLHPEKTLAEQFGIRCDNRGNYLAQYGQGGTGPDRNGQGFRTNVEGIFAAGDCRRGQSLVVWAITEGRMASDAVNEFLCAEDPVARSMSCSNMEHRAAALKAMGA</sequence>
<dbReference type="EMBL" id="CDMZ01003673">
    <property type="protein sequence ID" value="CEM47215.1"/>
    <property type="molecule type" value="Genomic_DNA"/>
</dbReference>
<feature type="compositionally biased region" description="Polar residues" evidence="22">
    <location>
        <begin position="1578"/>
        <end position="1593"/>
    </location>
</feature>
<organism evidence="24">
    <name type="scientific">Chromera velia CCMP2878</name>
    <dbReference type="NCBI Taxonomy" id="1169474"/>
    <lineage>
        <taxon>Eukaryota</taxon>
        <taxon>Sar</taxon>
        <taxon>Alveolata</taxon>
        <taxon>Colpodellida</taxon>
        <taxon>Chromeraceae</taxon>
        <taxon>Chromera</taxon>
    </lineage>
</organism>
<evidence type="ECO:0000313" key="24">
    <source>
        <dbReference type="EMBL" id="CEM47215.1"/>
    </source>
</evidence>
<dbReference type="UniPathway" id="UPA00634">
    <property type="reaction ID" value="UER00690"/>
</dbReference>
<dbReference type="InterPro" id="IPR006982">
    <property type="entry name" value="Glu_synth_centr_N"/>
</dbReference>
<dbReference type="EC" id="1.4.1.14" evidence="18"/>
<evidence type="ECO:0000256" key="16">
    <source>
        <dbReference type="ARBA" id="ARBA00023164"/>
    </source>
</evidence>
<dbReference type="Gene3D" id="1.10.1060.10">
    <property type="entry name" value="Alpha-helical ferredoxin"/>
    <property type="match status" value="1"/>
</dbReference>
<dbReference type="InterPro" id="IPR006005">
    <property type="entry name" value="Glut_synth_ssu1"/>
</dbReference>
<keyword evidence="17 21" id="KW-0003">3Fe-4S</keyword>
<dbReference type="Pfam" id="PF04898">
    <property type="entry name" value="Glu_syn_central"/>
    <property type="match status" value="1"/>
</dbReference>
<dbReference type="PANTHER" id="PTHR43100">
    <property type="entry name" value="GLUTAMATE SYNTHASE [NADPH] SMALL CHAIN"/>
    <property type="match status" value="1"/>
</dbReference>
<evidence type="ECO:0000256" key="13">
    <source>
        <dbReference type="ARBA" id="ARBA00023002"/>
    </source>
</evidence>
<evidence type="ECO:0000256" key="1">
    <source>
        <dbReference type="ARBA" id="ARBA00001917"/>
    </source>
</evidence>
<name>A0A0G4HSB6_9ALVE</name>
<dbReference type="InterPro" id="IPR002489">
    <property type="entry name" value="Glu_synth_asu_C"/>
</dbReference>
<evidence type="ECO:0000256" key="9">
    <source>
        <dbReference type="ARBA" id="ARBA00022643"/>
    </source>
</evidence>
<dbReference type="Pfam" id="PF00310">
    <property type="entry name" value="GATase_2"/>
    <property type="match status" value="1"/>
</dbReference>
<dbReference type="FunFam" id="2.160.20.60:FF:000001">
    <property type="entry name" value="Glutamate synthase, large subunit"/>
    <property type="match status" value="1"/>
</dbReference>
<dbReference type="Gene3D" id="2.160.20.60">
    <property type="entry name" value="Glutamate synthase, alpha subunit, C-terminal domain"/>
    <property type="match status" value="1"/>
</dbReference>
<dbReference type="GO" id="GO:0051538">
    <property type="term" value="F:3 iron, 4 sulfur cluster binding"/>
    <property type="evidence" value="ECO:0007669"/>
    <property type="project" value="UniProtKB-KW"/>
</dbReference>
<dbReference type="GO" id="GO:0050660">
    <property type="term" value="F:flavin adenine dinucleotide binding"/>
    <property type="evidence" value="ECO:0007669"/>
    <property type="project" value="InterPro"/>
</dbReference>
<proteinExistence type="inferred from homology"/>
<dbReference type="Gene3D" id="3.50.50.60">
    <property type="entry name" value="FAD/NAD(P)-binding domain"/>
    <property type="match status" value="2"/>
</dbReference>
<feature type="binding site" evidence="21">
    <location>
        <position position="1171"/>
    </location>
    <ligand>
        <name>[3Fe-4S] cluster</name>
        <dbReference type="ChEBI" id="CHEBI:21137"/>
    </ligand>
</feature>
<dbReference type="InterPro" id="IPR013785">
    <property type="entry name" value="Aldolase_TIM"/>
</dbReference>
<keyword evidence="12" id="KW-0315">Glutamine amidotransferase</keyword>
<evidence type="ECO:0000256" key="15">
    <source>
        <dbReference type="ARBA" id="ARBA00023014"/>
    </source>
</evidence>
<comment type="pathway">
    <text evidence="3">Energy metabolism; nitrogen metabolism.</text>
</comment>
<dbReference type="Pfam" id="PF14691">
    <property type="entry name" value="Fer4_20"/>
    <property type="match status" value="1"/>
</dbReference>
<dbReference type="VEuPathDB" id="CryptoDB:Cvel_8240"/>
<dbReference type="InterPro" id="IPR017932">
    <property type="entry name" value="GATase_2_dom"/>
</dbReference>
<dbReference type="FunFam" id="3.60.20.10:FF:000001">
    <property type="entry name" value="Glutamate synthase, large subunit"/>
    <property type="match status" value="1"/>
</dbReference>
<evidence type="ECO:0000256" key="12">
    <source>
        <dbReference type="ARBA" id="ARBA00022962"/>
    </source>
</evidence>
<protein>
    <recommendedName>
        <fullName evidence="18">glutamate synthase (NADH)</fullName>
        <ecNumber evidence="18">1.4.1.14</ecNumber>
    </recommendedName>
</protein>
<evidence type="ECO:0000256" key="3">
    <source>
        <dbReference type="ARBA" id="ARBA00004802"/>
    </source>
</evidence>
<feature type="binding site" evidence="21">
    <location>
        <position position="1166"/>
    </location>
    <ligand>
        <name>[3Fe-4S] cluster</name>
        <dbReference type="ChEBI" id="CHEBI:21137"/>
    </ligand>
</feature>
<dbReference type="PANTHER" id="PTHR43100:SF1">
    <property type="entry name" value="GLUTAMATE SYNTHASE [NADPH] SMALL CHAIN"/>
    <property type="match status" value="1"/>
</dbReference>
<comment type="cofactor">
    <cofactor evidence="21">
        <name>[3Fe-4S] cluster</name>
        <dbReference type="ChEBI" id="CHEBI:21137"/>
    </cofactor>
    <text evidence="21">Binds 1 [3Fe-4S] cluster.</text>
</comment>
<dbReference type="Pfam" id="PF01493">
    <property type="entry name" value="GXGXG"/>
    <property type="match status" value="1"/>
</dbReference>
<evidence type="ECO:0000259" key="23">
    <source>
        <dbReference type="PROSITE" id="PS51278"/>
    </source>
</evidence>
<evidence type="ECO:0000256" key="8">
    <source>
        <dbReference type="ARBA" id="ARBA00022630"/>
    </source>
</evidence>
<dbReference type="Gene3D" id="3.20.20.70">
    <property type="entry name" value="Aldolase class I"/>
    <property type="match status" value="2"/>
</dbReference>
<keyword evidence="11" id="KW-0274">FAD</keyword>
<comment type="cofactor">
    <cofactor evidence="1">
        <name>FMN</name>
        <dbReference type="ChEBI" id="CHEBI:58210"/>
    </cofactor>
</comment>
<dbReference type="Gene3D" id="3.60.20.10">
    <property type="entry name" value="Glutamine Phosphoribosylpyrophosphate, subunit 1, domain 1"/>
    <property type="match status" value="1"/>
</dbReference>
<dbReference type="SUPFAM" id="SSF69336">
    <property type="entry name" value="Alpha subunit of glutamate synthase, C-terminal domain"/>
    <property type="match status" value="1"/>
</dbReference>
<dbReference type="GO" id="GO:0010181">
    <property type="term" value="F:FMN binding"/>
    <property type="evidence" value="ECO:0007669"/>
    <property type="project" value="InterPro"/>
</dbReference>
<dbReference type="SUPFAM" id="SSF51395">
    <property type="entry name" value="FMN-linked oxidoreductases"/>
    <property type="match status" value="1"/>
</dbReference>
<dbReference type="SUPFAM" id="SSF46548">
    <property type="entry name" value="alpha-helical ferredoxin"/>
    <property type="match status" value="1"/>
</dbReference>
<keyword evidence="10" id="KW-0479">Metal-binding</keyword>
<dbReference type="PIRSF" id="PIRSF000187">
    <property type="entry name" value="GOGAT"/>
    <property type="match status" value="1"/>
</dbReference>
<dbReference type="InterPro" id="IPR036188">
    <property type="entry name" value="FAD/NAD-bd_sf"/>
</dbReference>
<dbReference type="Pfam" id="PF07992">
    <property type="entry name" value="Pyr_redox_2"/>
    <property type="match status" value="2"/>
</dbReference>
<dbReference type="GO" id="GO:0016040">
    <property type="term" value="F:glutamate synthase (NADH) activity"/>
    <property type="evidence" value="ECO:0007669"/>
    <property type="project" value="UniProtKB-EC"/>
</dbReference>
<dbReference type="PROSITE" id="PS51278">
    <property type="entry name" value="GATASE_TYPE_2"/>
    <property type="match status" value="1"/>
</dbReference>